<organism evidence="4 5">
    <name type="scientific">Actinorugispora endophytica</name>
    <dbReference type="NCBI Taxonomy" id="1605990"/>
    <lineage>
        <taxon>Bacteria</taxon>
        <taxon>Bacillati</taxon>
        <taxon>Actinomycetota</taxon>
        <taxon>Actinomycetes</taxon>
        <taxon>Streptosporangiales</taxon>
        <taxon>Nocardiopsidaceae</taxon>
        <taxon>Actinorugispora</taxon>
    </lineage>
</organism>
<protein>
    <submittedName>
        <fullName evidence="4">HSP20 family protein</fullName>
    </submittedName>
</protein>
<dbReference type="CDD" id="cd06464">
    <property type="entry name" value="ACD_sHsps-like"/>
    <property type="match status" value="1"/>
</dbReference>
<evidence type="ECO:0000313" key="4">
    <source>
        <dbReference type="EMBL" id="TDQ55252.1"/>
    </source>
</evidence>
<dbReference type="Pfam" id="PF00011">
    <property type="entry name" value="HSP20"/>
    <property type="match status" value="1"/>
</dbReference>
<dbReference type="AlphaFoldDB" id="A0A4R6V7M9"/>
<dbReference type="Gene3D" id="2.60.40.790">
    <property type="match status" value="1"/>
</dbReference>
<dbReference type="SUPFAM" id="SSF49764">
    <property type="entry name" value="HSP20-like chaperones"/>
    <property type="match status" value="1"/>
</dbReference>
<dbReference type="EMBL" id="SNYN01000001">
    <property type="protein sequence ID" value="TDQ55252.1"/>
    <property type="molecule type" value="Genomic_DNA"/>
</dbReference>
<accession>A0A4R6V7M9</accession>
<dbReference type="Proteomes" id="UP000295281">
    <property type="component" value="Unassembled WGS sequence"/>
</dbReference>
<keyword evidence="5" id="KW-1185">Reference proteome</keyword>
<evidence type="ECO:0000256" key="2">
    <source>
        <dbReference type="RuleBase" id="RU003616"/>
    </source>
</evidence>
<dbReference type="InterPro" id="IPR031107">
    <property type="entry name" value="Small_HSP"/>
</dbReference>
<dbReference type="PROSITE" id="PS01031">
    <property type="entry name" value="SHSP"/>
    <property type="match status" value="1"/>
</dbReference>
<reference evidence="4 5" key="1">
    <citation type="submission" date="2019-03" db="EMBL/GenBank/DDBJ databases">
        <title>Genomic Encyclopedia of Type Strains, Phase IV (KMG-IV): sequencing the most valuable type-strain genomes for metagenomic binning, comparative biology and taxonomic classification.</title>
        <authorList>
            <person name="Goeker M."/>
        </authorList>
    </citation>
    <scope>NUCLEOTIDE SEQUENCE [LARGE SCALE GENOMIC DNA]</scope>
    <source>
        <strain evidence="4 5">DSM 46770</strain>
    </source>
</reference>
<sequence length="139" mass="15305">MLMRTDPFREFDRITQRLFEGAQAGAMPLDAYRDGETFVVHFDLPGVRADSIDLEVERNVLTVRAERGSVTDGYETVVAERPSGTFSRQLFLGETLDTANISAEYTDGVLTLRVPVAEQAKPRKISVVGGSGQARQINA</sequence>
<dbReference type="PANTHER" id="PTHR11527">
    <property type="entry name" value="HEAT-SHOCK PROTEIN 20 FAMILY MEMBER"/>
    <property type="match status" value="1"/>
</dbReference>
<comment type="similarity">
    <text evidence="1 2">Belongs to the small heat shock protein (HSP20) family.</text>
</comment>
<dbReference type="InterPro" id="IPR008978">
    <property type="entry name" value="HSP20-like_chaperone"/>
</dbReference>
<feature type="domain" description="SHSP" evidence="3">
    <location>
        <begin position="20"/>
        <end position="131"/>
    </location>
</feature>
<evidence type="ECO:0000256" key="1">
    <source>
        <dbReference type="PROSITE-ProRule" id="PRU00285"/>
    </source>
</evidence>
<evidence type="ECO:0000259" key="3">
    <source>
        <dbReference type="PROSITE" id="PS01031"/>
    </source>
</evidence>
<proteinExistence type="inferred from homology"/>
<gene>
    <name evidence="4" type="ORF">EV190_101577</name>
</gene>
<name>A0A4R6V7M9_9ACTN</name>
<evidence type="ECO:0000313" key="5">
    <source>
        <dbReference type="Proteomes" id="UP000295281"/>
    </source>
</evidence>
<dbReference type="InterPro" id="IPR002068">
    <property type="entry name" value="A-crystallin/Hsp20_dom"/>
</dbReference>
<comment type="caution">
    <text evidence="4">The sequence shown here is derived from an EMBL/GenBank/DDBJ whole genome shotgun (WGS) entry which is preliminary data.</text>
</comment>